<dbReference type="Proteomes" id="UP000095228">
    <property type="component" value="Chromosome"/>
</dbReference>
<evidence type="ECO:0000313" key="2">
    <source>
        <dbReference type="Proteomes" id="UP000095228"/>
    </source>
</evidence>
<reference evidence="1 2" key="1">
    <citation type="submission" date="2016-06" db="EMBL/GenBank/DDBJ databases">
        <title>Three novel species with peptidoglycan cell walls form the new genus Lacunisphaera gen. nov. in the family Opitutaceae of the verrucomicrobial subdivision 4.</title>
        <authorList>
            <person name="Rast P."/>
            <person name="Gloeckner I."/>
            <person name="Jogler M."/>
            <person name="Boedeker C."/>
            <person name="Jeske O."/>
            <person name="Wiegand S."/>
            <person name="Reinhardt R."/>
            <person name="Schumann P."/>
            <person name="Rohde M."/>
            <person name="Spring S."/>
            <person name="Gloeckner F.O."/>
            <person name="Jogler C."/>
        </authorList>
    </citation>
    <scope>NUCLEOTIDE SEQUENCE [LARGE SCALE GENOMIC DNA]</scope>
    <source>
        <strain evidence="1 2">IG16b</strain>
    </source>
</reference>
<dbReference type="AlphaFoldDB" id="A0A1D8AR52"/>
<accession>A0A1D8AR52</accession>
<dbReference type="OrthoDB" id="195857at2"/>
<proteinExistence type="predicted"/>
<evidence type="ECO:0008006" key="3">
    <source>
        <dbReference type="Google" id="ProtNLM"/>
    </source>
</evidence>
<dbReference type="RefSeq" id="WP_069960721.1">
    <property type="nucleotide sequence ID" value="NZ_CP016094.1"/>
</dbReference>
<dbReference type="STRING" id="1838286.Verru16b_00401"/>
<sequence>MQTRLLTLTLAAPRATAFNFLADIENLPAWTGGLCEWVELHREGWWAYTALGELAVETKVDDIAGVIDLSLRHVSGWSLVIPLRVRSDGEGGALVHAACRQTAGLTDEHYERLFEALLTGLRELPAQLHPELAVA</sequence>
<evidence type="ECO:0000313" key="1">
    <source>
        <dbReference type="EMBL" id="AOS43358.1"/>
    </source>
</evidence>
<dbReference type="InterPro" id="IPR023393">
    <property type="entry name" value="START-like_dom_sf"/>
</dbReference>
<name>A0A1D8AR52_9BACT</name>
<protein>
    <recommendedName>
        <fullName evidence="3">Polyketide cyclase / dehydrase and lipid transport</fullName>
    </recommendedName>
</protein>
<organism evidence="1 2">
    <name type="scientific">Lacunisphaera limnophila</name>
    <dbReference type="NCBI Taxonomy" id="1838286"/>
    <lineage>
        <taxon>Bacteria</taxon>
        <taxon>Pseudomonadati</taxon>
        <taxon>Verrucomicrobiota</taxon>
        <taxon>Opitutia</taxon>
        <taxon>Opitutales</taxon>
        <taxon>Opitutaceae</taxon>
        <taxon>Lacunisphaera</taxon>
    </lineage>
</organism>
<keyword evidence="2" id="KW-1185">Reference proteome</keyword>
<dbReference type="EMBL" id="CP016094">
    <property type="protein sequence ID" value="AOS43358.1"/>
    <property type="molecule type" value="Genomic_DNA"/>
</dbReference>
<dbReference type="Gene3D" id="3.30.530.20">
    <property type="match status" value="1"/>
</dbReference>
<gene>
    <name evidence="1" type="ORF">Verru16b_00401</name>
</gene>
<dbReference type="SUPFAM" id="SSF55961">
    <property type="entry name" value="Bet v1-like"/>
    <property type="match status" value="1"/>
</dbReference>
<dbReference type="KEGG" id="obg:Verru16b_00401"/>